<evidence type="ECO:0000256" key="4">
    <source>
        <dbReference type="ARBA" id="ARBA00023157"/>
    </source>
</evidence>
<evidence type="ECO:0000256" key="7">
    <source>
        <dbReference type="SAM" id="MobiDB-lite"/>
    </source>
</evidence>
<keyword evidence="4 6" id="KW-1015">Disulfide bond</keyword>
<evidence type="ECO:0000256" key="1">
    <source>
        <dbReference type="ARBA" id="ARBA00001913"/>
    </source>
</evidence>
<feature type="signal peptide" evidence="8">
    <location>
        <begin position="1"/>
        <end position="17"/>
    </location>
</feature>
<keyword evidence="8" id="KW-0732">Signal</keyword>
<reference evidence="10 11" key="1">
    <citation type="submission" date="2020-06" db="EMBL/GenBank/DDBJ databases">
        <authorList>
            <consortium name="Wellcome Sanger Institute Data Sharing"/>
        </authorList>
    </citation>
    <scope>NUCLEOTIDE SEQUENCE [LARGE SCALE GENOMIC DNA]</scope>
</reference>
<keyword evidence="2" id="KW-0479">Metal-binding</keyword>
<dbReference type="SMART" id="SM00159">
    <property type="entry name" value="PTX"/>
    <property type="match status" value="1"/>
</dbReference>
<evidence type="ECO:0000313" key="11">
    <source>
        <dbReference type="Proteomes" id="UP000694580"/>
    </source>
</evidence>
<dbReference type="InterPro" id="IPR051360">
    <property type="entry name" value="Neuronal_Pentraxin_Related"/>
</dbReference>
<dbReference type="InterPro" id="IPR013320">
    <property type="entry name" value="ConA-like_dom_sf"/>
</dbReference>
<dbReference type="GeneTree" id="ENSGT01060000248591"/>
<evidence type="ECO:0000256" key="6">
    <source>
        <dbReference type="PROSITE-ProRule" id="PRU01172"/>
    </source>
</evidence>
<dbReference type="SUPFAM" id="SSF49899">
    <property type="entry name" value="Concanavalin A-like lectins/glucanases"/>
    <property type="match status" value="1"/>
</dbReference>
<dbReference type="PRINTS" id="PR00895">
    <property type="entry name" value="PENTAXIN"/>
</dbReference>
<dbReference type="FunFam" id="2.60.120.200:FF:000012">
    <property type="entry name" value="neuronal pentraxin receptor"/>
    <property type="match status" value="1"/>
</dbReference>
<evidence type="ECO:0000259" key="9">
    <source>
        <dbReference type="PROSITE" id="PS51828"/>
    </source>
</evidence>
<dbReference type="Pfam" id="PF00354">
    <property type="entry name" value="Pentaxin"/>
    <property type="match status" value="1"/>
</dbReference>
<comment type="cofactor">
    <cofactor evidence="1">
        <name>Ca(2+)</name>
        <dbReference type="ChEBI" id="CHEBI:29108"/>
    </cofactor>
</comment>
<reference evidence="10" key="3">
    <citation type="submission" date="2025-09" db="UniProtKB">
        <authorList>
            <consortium name="Ensembl"/>
        </authorList>
    </citation>
    <scope>IDENTIFICATION</scope>
</reference>
<dbReference type="AlphaFoldDB" id="A0AAY4AP58"/>
<feature type="disulfide bond" evidence="6">
    <location>
        <begin position="322"/>
        <end position="381"/>
    </location>
</feature>
<keyword evidence="3" id="KW-0106">Calcium</keyword>
<proteinExistence type="predicted"/>
<feature type="domain" description="Pentraxin (PTX)" evidence="9">
    <location>
        <begin position="292"/>
        <end position="492"/>
    </location>
</feature>
<feature type="region of interest" description="Disordered" evidence="7">
    <location>
        <begin position="206"/>
        <end position="242"/>
    </location>
</feature>
<dbReference type="PANTHER" id="PTHR19277">
    <property type="entry name" value="PENTRAXIN"/>
    <property type="match status" value="1"/>
</dbReference>
<evidence type="ECO:0000256" key="3">
    <source>
        <dbReference type="ARBA" id="ARBA00022837"/>
    </source>
</evidence>
<accession>A0AAY4AP58</accession>
<dbReference type="InterPro" id="IPR001759">
    <property type="entry name" value="PTX_dom"/>
</dbReference>
<evidence type="ECO:0000256" key="8">
    <source>
        <dbReference type="SAM" id="SignalP"/>
    </source>
</evidence>
<evidence type="ECO:0000313" key="10">
    <source>
        <dbReference type="Ensembl" id="ENSDCDP00010010628.1"/>
    </source>
</evidence>
<organism evidence="10 11">
    <name type="scientific">Denticeps clupeoides</name>
    <name type="common">denticle herring</name>
    <dbReference type="NCBI Taxonomy" id="299321"/>
    <lineage>
        <taxon>Eukaryota</taxon>
        <taxon>Metazoa</taxon>
        <taxon>Chordata</taxon>
        <taxon>Craniata</taxon>
        <taxon>Vertebrata</taxon>
        <taxon>Euteleostomi</taxon>
        <taxon>Actinopterygii</taxon>
        <taxon>Neopterygii</taxon>
        <taxon>Teleostei</taxon>
        <taxon>Clupei</taxon>
        <taxon>Clupeiformes</taxon>
        <taxon>Denticipitoidei</taxon>
        <taxon>Denticipitidae</taxon>
        <taxon>Denticeps</taxon>
    </lineage>
</organism>
<dbReference type="Gene3D" id="2.60.120.200">
    <property type="match status" value="1"/>
</dbReference>
<dbReference type="PROSITE" id="PS51828">
    <property type="entry name" value="PTX_2"/>
    <property type="match status" value="1"/>
</dbReference>
<protein>
    <recommendedName>
        <fullName evidence="9">Pentraxin (PTX) domain-containing protein</fullName>
    </recommendedName>
</protein>
<evidence type="ECO:0000256" key="2">
    <source>
        <dbReference type="ARBA" id="ARBA00022723"/>
    </source>
</evidence>
<dbReference type="Proteomes" id="UP000694580">
    <property type="component" value="Chromosome 7"/>
</dbReference>
<dbReference type="GO" id="GO:0046872">
    <property type="term" value="F:metal ion binding"/>
    <property type="evidence" value="ECO:0007669"/>
    <property type="project" value="UniProtKB-KW"/>
</dbReference>
<sequence>MVAFVGAVICIIAAVHTGSPASAAAAAQPLADNQSLSPAGGVQTAVPGSADALQGAETGAGSRPTFPSGGAHATYSRLLCTPVPAGECKPPNFQQQADDPSLFAGEDRGYLRAAADELRHTVLQQKEEILTDQRTIRELTGKLSECEGALDAGGVQERGAGVWDESRDGQGEHMVRDEAPPSAAVAELERAIVQLKSRIEKLESEMGPQAHNHTGKGIKGGAGGLASARGGHGEAVQSRVEDMEGELARKMELLEKERMALRRESQKHRQHIDQGIQTLHQRIAGLEQGHFQGFSLSLPTRTRTMYGLVTRPVPQLHAFTVCLWLRPTQGYIGTPLSYAVPSQPNELVILEGKHRSVELLINDKVTTLPLNLTLGSWQHICVTWNNKGGTWRTYQGGKLKGEGKSMSSGHVIRPGGVLILGQEQDTLGGGFDASQAMVGDLSQLNLWDRVLRSSEVSAVAHCSHGVLGNVVPWTEQDLEVFGGASKELGEPCAAQHISAKQ</sequence>
<dbReference type="PANTHER" id="PTHR19277:SF162">
    <property type="entry name" value="NEURONAL PENTRAXIN RECEPTOR"/>
    <property type="match status" value="1"/>
</dbReference>
<evidence type="ECO:0000256" key="5">
    <source>
        <dbReference type="ARBA" id="ARBA00023180"/>
    </source>
</evidence>
<keyword evidence="11" id="KW-1185">Reference proteome</keyword>
<feature type="chain" id="PRO_5044260488" description="Pentraxin (PTX) domain-containing protein" evidence="8">
    <location>
        <begin position="18"/>
        <end position="501"/>
    </location>
</feature>
<reference evidence="10" key="2">
    <citation type="submission" date="2025-08" db="UniProtKB">
        <authorList>
            <consortium name="Ensembl"/>
        </authorList>
    </citation>
    <scope>IDENTIFICATION</scope>
</reference>
<keyword evidence="5" id="KW-0325">Glycoprotein</keyword>
<dbReference type="Ensembl" id="ENSDCDT00010011135.1">
    <property type="protein sequence ID" value="ENSDCDP00010010628.1"/>
    <property type="gene ID" value="ENSDCDG00010004700.1"/>
</dbReference>
<name>A0AAY4AP58_9TELE</name>